<name>E8R4E9_ISOPI</name>
<evidence type="ECO:0000313" key="3">
    <source>
        <dbReference type="Proteomes" id="UP000008631"/>
    </source>
</evidence>
<dbReference type="eggNOG" id="ENOG5030U9K">
    <property type="taxonomic scope" value="Bacteria"/>
</dbReference>
<reference key="1">
    <citation type="submission" date="2010-11" db="EMBL/GenBank/DDBJ databases">
        <title>The complete sequence of chromosome of Isophaera pallida ATCC 43644.</title>
        <authorList>
            <consortium name="US DOE Joint Genome Institute (JGI-PGF)"/>
            <person name="Lucas S."/>
            <person name="Copeland A."/>
            <person name="Lapidus A."/>
            <person name="Bruce D."/>
            <person name="Goodwin L."/>
            <person name="Pitluck S."/>
            <person name="Kyrpides N."/>
            <person name="Mavromatis K."/>
            <person name="Pagani I."/>
            <person name="Ivanova N."/>
            <person name="Saunders E."/>
            <person name="Brettin T."/>
            <person name="Detter J.C."/>
            <person name="Han C."/>
            <person name="Tapia R."/>
            <person name="Land M."/>
            <person name="Hauser L."/>
            <person name="Markowitz V."/>
            <person name="Cheng J.-F."/>
            <person name="Hugenholtz P."/>
            <person name="Woyke T."/>
            <person name="Wu D."/>
            <person name="Eisen J.A."/>
        </authorList>
    </citation>
    <scope>NUCLEOTIDE SEQUENCE</scope>
    <source>
        <strain>ATCC 43644</strain>
    </source>
</reference>
<sequence>MSAARGSRAWGGGIGWGWLGAVLGLAPTWAFLAGVPEFATQDGPTHVYNARIAARALGWSAPCDAIPHPSSEMFTVSWRLMPNWGSTGLAWAALWVVEPIQADRLVTAMLAWGMAWAILWTWSRGGHSSDRVEPPPLRVGLAAALLGLNAPWLWGFSGFLVGALLGLIGVTVWWRAVQRPRGPAARDLIALAGLTGLGYLCHPIGLGLMVATIVAVAMVEAILAGPNHPLRQHPGRILTRTALGLGPLVPLALIYRAQIGEAGPLNPTWDHLADWTSPRAWMNQFTWVDPLALGSKTHWPWWDAPPMAHQGPALTPLGRLIRGLSAPSLLAWAAILLGTLASWRRNPDRAVWRGVGLAIVAFSLVCPDTLGESHGHYLPQRVALWGLMLLVVGWSGDAKPPDSITGSRGSPRLHTATLGLTTLAWLGQTAWVADHARHCQYELSGLTQLASRIPTGARLGALITASGSVHRSNPLLHADILLGLRRGAVVWSNYETNHYYFPIRFRQGIPRPPARIFEDLARLDAPEQSNHRRARWLDLVERHADQFDALLIRSTDPDLVQATLKRVPHLHAVARASPSWWLATRALQTPSPTPAETSP</sequence>
<gene>
    <name evidence="2" type="ordered locus">Isop_3180</name>
</gene>
<keyword evidence="1" id="KW-0812">Transmembrane</keyword>
<keyword evidence="1" id="KW-0472">Membrane</keyword>
<keyword evidence="3" id="KW-1185">Reference proteome</keyword>
<proteinExistence type="predicted"/>
<dbReference type="HOGENOM" id="CLU_455459_0_0_0"/>
<feature type="transmembrane region" description="Helical" evidence="1">
    <location>
        <begin position="152"/>
        <end position="172"/>
    </location>
</feature>
<feature type="transmembrane region" description="Helical" evidence="1">
    <location>
        <begin position="12"/>
        <end position="32"/>
    </location>
</feature>
<dbReference type="Proteomes" id="UP000008631">
    <property type="component" value="Chromosome"/>
</dbReference>
<feature type="transmembrane region" description="Helical" evidence="1">
    <location>
        <begin position="80"/>
        <end position="97"/>
    </location>
</feature>
<organism evidence="2 3">
    <name type="scientific">Isosphaera pallida (strain ATCC 43644 / DSM 9630 / IS1B)</name>
    <dbReference type="NCBI Taxonomy" id="575540"/>
    <lineage>
        <taxon>Bacteria</taxon>
        <taxon>Pseudomonadati</taxon>
        <taxon>Planctomycetota</taxon>
        <taxon>Planctomycetia</taxon>
        <taxon>Isosphaerales</taxon>
        <taxon>Isosphaeraceae</taxon>
        <taxon>Isosphaera</taxon>
    </lineage>
</organism>
<evidence type="ECO:0008006" key="4">
    <source>
        <dbReference type="Google" id="ProtNLM"/>
    </source>
</evidence>
<dbReference type="EMBL" id="CP002353">
    <property type="protein sequence ID" value="ADV63744.1"/>
    <property type="molecule type" value="Genomic_DNA"/>
</dbReference>
<dbReference type="OrthoDB" id="258591at2"/>
<feature type="transmembrane region" description="Helical" evidence="1">
    <location>
        <begin position="104"/>
        <end position="122"/>
    </location>
</feature>
<evidence type="ECO:0000313" key="2">
    <source>
        <dbReference type="EMBL" id="ADV63744.1"/>
    </source>
</evidence>
<dbReference type="AlphaFoldDB" id="E8R4E9"/>
<protein>
    <recommendedName>
        <fullName evidence="4">Glycosyltransferase RgtA/B/C/D-like domain-containing protein</fullName>
    </recommendedName>
</protein>
<evidence type="ECO:0000256" key="1">
    <source>
        <dbReference type="SAM" id="Phobius"/>
    </source>
</evidence>
<reference evidence="2 3" key="2">
    <citation type="journal article" date="2011" name="Stand. Genomic Sci.">
        <title>Complete genome sequence of Isosphaera pallida type strain (IS1B).</title>
        <authorList>
            <consortium name="US DOE Joint Genome Institute (JGI-PGF)"/>
            <person name="Goker M."/>
            <person name="Cleland D."/>
            <person name="Saunders E."/>
            <person name="Lapidus A."/>
            <person name="Nolan M."/>
            <person name="Lucas S."/>
            <person name="Hammon N."/>
            <person name="Deshpande S."/>
            <person name="Cheng J.F."/>
            <person name="Tapia R."/>
            <person name="Han C."/>
            <person name="Goodwin L."/>
            <person name="Pitluck S."/>
            <person name="Liolios K."/>
            <person name="Pagani I."/>
            <person name="Ivanova N."/>
            <person name="Mavromatis K."/>
            <person name="Pati A."/>
            <person name="Chen A."/>
            <person name="Palaniappan K."/>
            <person name="Land M."/>
            <person name="Hauser L."/>
            <person name="Chang Y.J."/>
            <person name="Jeffries C.D."/>
            <person name="Detter J.C."/>
            <person name="Beck B."/>
            <person name="Woyke T."/>
            <person name="Bristow J."/>
            <person name="Eisen J.A."/>
            <person name="Markowitz V."/>
            <person name="Hugenholtz P."/>
            <person name="Kyrpides N.C."/>
            <person name="Klenk H.P."/>
        </authorList>
    </citation>
    <scope>NUCLEOTIDE SEQUENCE [LARGE SCALE GENOMIC DNA]</scope>
    <source>
        <strain evidence="3">ATCC 43644 / DSM 9630 / IS1B</strain>
    </source>
</reference>
<dbReference type="InParanoid" id="E8R4E9"/>
<dbReference type="RefSeq" id="WP_013566032.1">
    <property type="nucleotide sequence ID" value="NC_014962.1"/>
</dbReference>
<accession>E8R4E9</accession>
<feature type="transmembrane region" description="Helical" evidence="1">
    <location>
        <begin position="206"/>
        <end position="225"/>
    </location>
</feature>
<keyword evidence="1" id="KW-1133">Transmembrane helix</keyword>
<dbReference type="KEGG" id="ipa:Isop_3180"/>